<keyword evidence="2" id="KW-1185">Reference proteome</keyword>
<reference evidence="2" key="1">
    <citation type="journal article" date="2019" name="Int. J. Syst. Evol. Microbiol.">
        <title>The Global Catalogue of Microorganisms (GCM) 10K type strain sequencing project: providing services to taxonomists for standard genome sequencing and annotation.</title>
        <authorList>
            <consortium name="The Broad Institute Genomics Platform"/>
            <consortium name="The Broad Institute Genome Sequencing Center for Infectious Disease"/>
            <person name="Wu L."/>
            <person name="Ma J."/>
        </authorList>
    </citation>
    <scope>NUCLEOTIDE SEQUENCE [LARGE SCALE GENOMIC DNA]</scope>
    <source>
        <strain evidence="2">JCM 31404</strain>
    </source>
</reference>
<organism evidence="1 2">
    <name type="scientific">Deinococcus seoulensis</name>
    <dbReference type="NCBI Taxonomy" id="1837379"/>
    <lineage>
        <taxon>Bacteria</taxon>
        <taxon>Thermotogati</taxon>
        <taxon>Deinococcota</taxon>
        <taxon>Deinococci</taxon>
        <taxon>Deinococcales</taxon>
        <taxon>Deinococcaceae</taxon>
        <taxon>Deinococcus</taxon>
    </lineage>
</organism>
<gene>
    <name evidence="1" type="ORF">GCM10008959_08540</name>
</gene>
<name>A0ABQ2RQC2_9DEIO</name>
<dbReference type="EMBL" id="BMQM01000003">
    <property type="protein sequence ID" value="GGR49540.1"/>
    <property type="molecule type" value="Genomic_DNA"/>
</dbReference>
<dbReference type="PANTHER" id="PTHR16222">
    <property type="entry name" value="ADP-RIBOSYLGLYCOHYDROLASE"/>
    <property type="match status" value="1"/>
</dbReference>
<dbReference type="Gene3D" id="1.10.4080.10">
    <property type="entry name" value="ADP-ribosylation/Crystallin J1"/>
    <property type="match status" value="1"/>
</dbReference>
<dbReference type="PANTHER" id="PTHR16222:SF12">
    <property type="entry name" value="ADP-RIBOSYLGLYCOHYDROLASE-RELATED"/>
    <property type="match status" value="1"/>
</dbReference>
<sequence length="377" mass="39251">MGRPGFVCPHRAATGAARAGAAACHYPGMTDPAAHDASGRAFETLLSLCAADALGAATEFKSEASIRAQYGERIVTYQPGSVFGFAPGEATDDSQMVAATLLGYRAAGPDAPEDARHLAVLSALRDWLGAAPPDVGGLTRRALQITARQPERLDGGALAWQESGLNGAGNGGLMRIAAPFLAGFRGEALARESAVVTALTHADPRCVHASVFLTAFMEALAASRLAASRYEAAADAALRVMERFDARLALVEAGVLGVDSQSAHAAFRERDRAARGEVRSRVRAGLAGHLTSQSGFVLDTLEAAVAHARSADWLACVEPAALLGDDSDTVACVVGALIGARGLRVPPDLRPALRLGHSWPGWERDWPCVDHLGALLP</sequence>
<dbReference type="InterPro" id="IPR005502">
    <property type="entry name" value="Ribosyl_crysJ1"/>
</dbReference>
<evidence type="ECO:0000313" key="2">
    <source>
        <dbReference type="Proteomes" id="UP000634308"/>
    </source>
</evidence>
<comment type="caution">
    <text evidence="1">The sequence shown here is derived from an EMBL/GenBank/DDBJ whole genome shotgun (WGS) entry which is preliminary data.</text>
</comment>
<accession>A0ABQ2RQC2</accession>
<dbReference type="InterPro" id="IPR036705">
    <property type="entry name" value="Ribosyl_crysJ1_sf"/>
</dbReference>
<proteinExistence type="predicted"/>
<evidence type="ECO:0000313" key="1">
    <source>
        <dbReference type="EMBL" id="GGR49540.1"/>
    </source>
</evidence>
<dbReference type="Pfam" id="PF03747">
    <property type="entry name" value="ADP_ribosyl_GH"/>
    <property type="match status" value="1"/>
</dbReference>
<protein>
    <submittedName>
        <fullName evidence="1">ADP-ribosylglycohydrolase</fullName>
    </submittedName>
</protein>
<dbReference type="Proteomes" id="UP000634308">
    <property type="component" value="Unassembled WGS sequence"/>
</dbReference>
<dbReference type="InterPro" id="IPR050792">
    <property type="entry name" value="ADP-ribosylglycohydrolase"/>
</dbReference>
<dbReference type="SUPFAM" id="SSF101478">
    <property type="entry name" value="ADP-ribosylglycohydrolase"/>
    <property type="match status" value="1"/>
</dbReference>